<dbReference type="EMBL" id="JAOPKZ010000001">
    <property type="protein sequence ID" value="MCU5745271.1"/>
    <property type="molecule type" value="Genomic_DNA"/>
</dbReference>
<sequence>MIEMKYEPPKAEAYCDLRRVAGMSEKSVAAARKGLGNACFDVTLYDNVKLIGMGRLIGDGGTAFQIIDIAVDPEYQGQGYGKKIMTEIMNYLNQIAEAGTYVSLIADYPADQLYKQFGFEATEPEAGGMYRRYT</sequence>
<gene>
    <name evidence="2" type="ORF">N9R04_00865</name>
</gene>
<accession>A0ABT2QMS7</accession>
<dbReference type="Proteomes" id="UP001209553">
    <property type="component" value="Unassembled WGS sequence"/>
</dbReference>
<proteinExistence type="predicted"/>
<dbReference type="InterPro" id="IPR016181">
    <property type="entry name" value="Acyl_CoA_acyltransferase"/>
</dbReference>
<evidence type="ECO:0000313" key="2">
    <source>
        <dbReference type="EMBL" id="MCU5745271.1"/>
    </source>
</evidence>
<comment type="caution">
    <text evidence="2">The sequence shown here is derived from an EMBL/GenBank/DDBJ whole genome shotgun (WGS) entry which is preliminary data.</text>
</comment>
<organism evidence="2 3">
    <name type="scientific">Staphylococcus marylandisciuri</name>
    <dbReference type="NCBI Taxonomy" id="2981529"/>
    <lineage>
        <taxon>Bacteria</taxon>
        <taxon>Bacillati</taxon>
        <taxon>Bacillota</taxon>
        <taxon>Bacilli</taxon>
        <taxon>Bacillales</taxon>
        <taxon>Staphylococcaceae</taxon>
        <taxon>Staphylococcus</taxon>
    </lineage>
</organism>
<protein>
    <submittedName>
        <fullName evidence="2">GNAT family N-acetyltransferase</fullName>
    </submittedName>
</protein>
<dbReference type="CDD" id="cd04301">
    <property type="entry name" value="NAT_SF"/>
    <property type="match status" value="1"/>
</dbReference>
<dbReference type="Pfam" id="PF13508">
    <property type="entry name" value="Acetyltransf_7"/>
    <property type="match status" value="1"/>
</dbReference>
<dbReference type="SUPFAM" id="SSF55729">
    <property type="entry name" value="Acyl-CoA N-acyltransferases (Nat)"/>
    <property type="match status" value="1"/>
</dbReference>
<feature type="domain" description="N-acetyltransferase" evidence="1">
    <location>
        <begin position="1"/>
        <end position="134"/>
    </location>
</feature>
<dbReference type="PANTHER" id="PTHR43233:SF1">
    <property type="entry name" value="FAMILY N-ACETYLTRANSFERASE, PUTATIVE (AFU_ORTHOLOGUE AFUA_6G03350)-RELATED"/>
    <property type="match status" value="1"/>
</dbReference>
<evidence type="ECO:0000313" key="3">
    <source>
        <dbReference type="Proteomes" id="UP001209553"/>
    </source>
</evidence>
<dbReference type="Gene3D" id="3.40.630.30">
    <property type="match status" value="1"/>
</dbReference>
<dbReference type="InterPro" id="IPR000182">
    <property type="entry name" value="GNAT_dom"/>
</dbReference>
<dbReference type="PROSITE" id="PS51186">
    <property type="entry name" value="GNAT"/>
    <property type="match status" value="1"/>
</dbReference>
<evidence type="ECO:0000259" key="1">
    <source>
        <dbReference type="PROSITE" id="PS51186"/>
    </source>
</evidence>
<name>A0ABT2QMS7_9STAP</name>
<keyword evidence="3" id="KW-1185">Reference proteome</keyword>
<dbReference type="InterPro" id="IPR053144">
    <property type="entry name" value="Acetyltransferase_Butenolide"/>
</dbReference>
<reference evidence="2 3" key="1">
    <citation type="journal article" date="2023" name="Int. J. Syst. Evol. Microbiol.">
        <title>Streptococcus sciuri sp. nov., Staphylococcus marylandisciuri sp. nov. and Staphylococcus americanisciuri sp. nov., isolated from faeces of eastern grey squirrel (Sciurus carolinensis).</title>
        <authorList>
            <person name="Volokhov D.V."/>
            <person name="Zagorodnyaya T.A."/>
            <person name="Furtak V.A."/>
            <person name="Nattanmai G."/>
            <person name="Randall L."/>
            <person name="Jose S."/>
            <person name="Gao Y."/>
            <person name="Eisenberg T."/>
            <person name="Delmonte P."/>
            <person name="Blom J."/>
            <person name="Mitchell K.K."/>
        </authorList>
    </citation>
    <scope>NUCLEOTIDE SEQUENCE [LARGE SCALE GENOMIC DNA]</scope>
    <source>
        <strain evidence="2 3">SQ8-PEA</strain>
    </source>
</reference>
<dbReference type="PANTHER" id="PTHR43233">
    <property type="entry name" value="FAMILY N-ACETYLTRANSFERASE, PUTATIVE (AFU_ORTHOLOGUE AFUA_6G03350)-RELATED"/>
    <property type="match status" value="1"/>
</dbReference>